<sequence length="29" mass="3220">MKQAFFLFISLITLNCFAQNIDAKSNALG</sequence>
<accession>A0A383AJJ7</accession>
<proteinExistence type="predicted"/>
<organism evidence="1">
    <name type="scientific">marine metagenome</name>
    <dbReference type="NCBI Taxonomy" id="408172"/>
    <lineage>
        <taxon>unclassified sequences</taxon>
        <taxon>metagenomes</taxon>
        <taxon>ecological metagenomes</taxon>
    </lineage>
</organism>
<protein>
    <submittedName>
        <fullName evidence="1">Uncharacterized protein</fullName>
    </submittedName>
</protein>
<reference evidence="1" key="1">
    <citation type="submission" date="2018-05" db="EMBL/GenBank/DDBJ databases">
        <authorList>
            <person name="Lanie J.A."/>
            <person name="Ng W.-L."/>
            <person name="Kazmierczak K.M."/>
            <person name="Andrzejewski T.M."/>
            <person name="Davidsen T.M."/>
            <person name="Wayne K.J."/>
            <person name="Tettelin H."/>
            <person name="Glass J.I."/>
            <person name="Rusch D."/>
            <person name="Podicherti R."/>
            <person name="Tsui H.-C.T."/>
            <person name="Winkler M.E."/>
        </authorList>
    </citation>
    <scope>NUCLEOTIDE SEQUENCE</scope>
</reference>
<dbReference type="EMBL" id="UINC01192550">
    <property type="protein sequence ID" value="SVE07753.1"/>
    <property type="molecule type" value="Genomic_DNA"/>
</dbReference>
<evidence type="ECO:0000313" key="1">
    <source>
        <dbReference type="EMBL" id="SVE07753.1"/>
    </source>
</evidence>
<gene>
    <name evidence="1" type="ORF">METZ01_LOCUS460607</name>
</gene>
<feature type="non-terminal residue" evidence="1">
    <location>
        <position position="29"/>
    </location>
</feature>
<name>A0A383AJJ7_9ZZZZ</name>
<dbReference type="AlphaFoldDB" id="A0A383AJJ7"/>